<dbReference type="KEGG" id="jeo:JMA_07360"/>
<dbReference type="Proteomes" id="UP000031449">
    <property type="component" value="Chromosome"/>
</dbReference>
<dbReference type="InterPro" id="IPR009343">
    <property type="entry name" value="DUF1002"/>
</dbReference>
<proteinExistence type="predicted"/>
<feature type="coiled-coil region" evidence="1">
    <location>
        <begin position="217"/>
        <end position="266"/>
    </location>
</feature>
<evidence type="ECO:0000313" key="4">
    <source>
        <dbReference type="Proteomes" id="UP000031449"/>
    </source>
</evidence>
<dbReference type="BioCyc" id="JESP1508404:G14D9-9953-MONOMER"/>
<dbReference type="HOGENOM" id="CLU_050671_1_0_9"/>
<feature type="chain" id="PRO_5002099730" description="DUF1002 domain-containing protein" evidence="2">
    <location>
        <begin position="24"/>
        <end position="312"/>
    </location>
</feature>
<keyword evidence="1" id="KW-0175">Coiled coil</keyword>
<accession>A0A0B5ANE1</accession>
<dbReference type="Pfam" id="PF06207">
    <property type="entry name" value="DUF1002"/>
    <property type="match status" value="1"/>
</dbReference>
<evidence type="ECO:0000313" key="3">
    <source>
        <dbReference type="EMBL" id="AJD90053.1"/>
    </source>
</evidence>
<dbReference type="OrthoDB" id="9810153at2"/>
<evidence type="ECO:0000256" key="1">
    <source>
        <dbReference type="SAM" id="Coils"/>
    </source>
</evidence>
<dbReference type="STRING" id="1508404.JMA_07360"/>
<reference evidence="3 4" key="1">
    <citation type="submission" date="2014-08" db="EMBL/GenBank/DDBJ databases">
        <title>Complete genome of a marine bacteria Jeotgalibacillus malaysiensis.</title>
        <authorList>
            <person name="Yaakop A.S."/>
            <person name="Chan K.-G."/>
            <person name="Goh K.M."/>
        </authorList>
    </citation>
    <scope>NUCLEOTIDE SEQUENCE [LARGE SCALE GENOMIC DNA]</scope>
    <source>
        <strain evidence="3 4">D5</strain>
    </source>
</reference>
<dbReference type="EMBL" id="CP009416">
    <property type="protein sequence ID" value="AJD90053.1"/>
    <property type="molecule type" value="Genomic_DNA"/>
</dbReference>
<dbReference type="AlphaFoldDB" id="A0A0B5ANE1"/>
<gene>
    <name evidence="3" type="ORF">JMA_07360</name>
</gene>
<name>A0A0B5ANE1_9BACL</name>
<feature type="signal peptide" evidence="2">
    <location>
        <begin position="1"/>
        <end position="23"/>
    </location>
</feature>
<keyword evidence="2" id="KW-0732">Signal</keyword>
<organism evidence="3 4">
    <name type="scientific">Jeotgalibacillus malaysiensis</name>
    <dbReference type="NCBI Taxonomy" id="1508404"/>
    <lineage>
        <taxon>Bacteria</taxon>
        <taxon>Bacillati</taxon>
        <taxon>Bacillota</taxon>
        <taxon>Bacilli</taxon>
        <taxon>Bacillales</taxon>
        <taxon>Caryophanaceae</taxon>
        <taxon>Jeotgalibacillus</taxon>
    </lineage>
</organism>
<protein>
    <recommendedName>
        <fullName evidence="5">DUF1002 domain-containing protein</fullName>
    </recommendedName>
</protein>
<keyword evidence="4" id="KW-1185">Reference proteome</keyword>
<evidence type="ECO:0000256" key="2">
    <source>
        <dbReference type="SAM" id="SignalP"/>
    </source>
</evidence>
<evidence type="ECO:0008006" key="5">
    <source>
        <dbReference type="Google" id="ProtNLM"/>
    </source>
</evidence>
<sequence>MKQLIAALLATILIIPAFGTASASDHNTDEGIDERFGLPILVLGGNLDDNQKQEVRDMLGVTDPASVEEVIVTGEDLVRYIEGEDSRARMFSSAKITREDEGHGLIIERVNPENITQVTDTMYANALLTAGIENATVEIASPVKVSGHSALTGIYKAYEVSGEELDTARLEVANDELNLATDLAEGEGIDQEKVSELLTEIKQAISEQNPATREDVEQIINEQLANLEINLSEEDRQRLTDLFEQMRNLNINFDNVSEQLNDLSTAIQDRLSDVVNDEGFWQGVRDFFQGLIDAISGLFGGSEEEPINESQQ</sequence>